<feature type="compositionally biased region" description="Basic and acidic residues" evidence="11">
    <location>
        <begin position="226"/>
        <end position="235"/>
    </location>
</feature>
<comment type="caution">
    <text evidence="13">The sequence shown here is derived from an EMBL/GenBank/DDBJ whole genome shotgun (WGS) entry which is preliminary data.</text>
</comment>
<dbReference type="Pfam" id="PF14839">
    <property type="entry name" value="DOR"/>
    <property type="match status" value="1"/>
</dbReference>
<keyword evidence="4" id="KW-0072">Autophagy</keyword>
<evidence type="ECO:0000256" key="11">
    <source>
        <dbReference type="SAM" id="MobiDB-lite"/>
    </source>
</evidence>
<evidence type="ECO:0000256" key="12">
    <source>
        <dbReference type="SAM" id="SignalP"/>
    </source>
</evidence>
<dbReference type="InterPro" id="IPR029431">
    <property type="entry name" value="TP53INP"/>
</dbReference>
<evidence type="ECO:0000256" key="5">
    <source>
        <dbReference type="ARBA" id="ARBA00023015"/>
    </source>
</evidence>
<dbReference type="AlphaFoldDB" id="A0A9Q1E365"/>
<feature type="compositionally biased region" description="Polar residues" evidence="11">
    <location>
        <begin position="254"/>
        <end position="273"/>
    </location>
</feature>
<feature type="region of interest" description="Disordered" evidence="11">
    <location>
        <begin position="252"/>
        <end position="273"/>
    </location>
</feature>
<sequence>MQRRFLPFLFTFFLPQRPSAELFQQERPPSSMFQRLTSILFGDEAEDGSECPVDPAFNEKEDEEDWILVDYLAADPCVSPCLELPAGLCPQDLPGPDCPVRYSSCSSLDSAADDAEDGGFLRLEACALEESWFITPPPCFTAGGRGPVLLETSPLENLLIEHPSMSVYAVHAPRRALREGACRSLEQPLLRVEAPRRPSTHAACYSTTLSARSFPEPPKQGRLAQRPRDGPERQHLSRNALRRLNLLRDGTARQAKSGNGVQVHQPGQRQFNY</sequence>
<dbReference type="EMBL" id="JAFJMO010000001">
    <property type="protein sequence ID" value="KAJ8288459.1"/>
    <property type="molecule type" value="Genomic_DNA"/>
</dbReference>
<evidence type="ECO:0000256" key="10">
    <source>
        <dbReference type="ARBA" id="ARBA00034306"/>
    </source>
</evidence>
<dbReference type="GO" id="GO:0000045">
    <property type="term" value="P:autophagosome assembly"/>
    <property type="evidence" value="ECO:0007669"/>
    <property type="project" value="TreeGrafter"/>
</dbReference>
<evidence type="ECO:0000256" key="9">
    <source>
        <dbReference type="ARBA" id="ARBA00023329"/>
    </source>
</evidence>
<protein>
    <recommendedName>
        <fullName evidence="15">Tumor protein p53-inducible nuclear protein 1</fullName>
    </recommendedName>
</protein>
<dbReference type="GO" id="GO:0016604">
    <property type="term" value="C:nuclear body"/>
    <property type="evidence" value="ECO:0007669"/>
    <property type="project" value="UniProtKB-SubCell"/>
</dbReference>
<keyword evidence="9" id="KW-0968">Cytoplasmic vesicle</keyword>
<evidence type="ECO:0000256" key="3">
    <source>
        <dbReference type="ARBA" id="ARBA00022490"/>
    </source>
</evidence>
<dbReference type="GO" id="GO:0005829">
    <property type="term" value="C:cytosol"/>
    <property type="evidence" value="ECO:0007669"/>
    <property type="project" value="UniProtKB-SubCell"/>
</dbReference>
<feature type="region of interest" description="Disordered" evidence="11">
    <location>
        <begin position="206"/>
        <end position="238"/>
    </location>
</feature>
<evidence type="ECO:0008006" key="15">
    <source>
        <dbReference type="Google" id="ProtNLM"/>
    </source>
</evidence>
<keyword evidence="5" id="KW-0805">Transcription regulation</keyword>
<evidence type="ECO:0000313" key="14">
    <source>
        <dbReference type="Proteomes" id="UP001152803"/>
    </source>
</evidence>
<name>A0A9Q1E365_CONCO</name>
<evidence type="ECO:0000256" key="6">
    <source>
        <dbReference type="ARBA" id="ARBA00023159"/>
    </source>
</evidence>
<feature type="chain" id="PRO_5040227367" description="Tumor protein p53-inducible nuclear protein 1" evidence="12">
    <location>
        <begin position="21"/>
        <end position="273"/>
    </location>
</feature>
<evidence type="ECO:0000256" key="2">
    <source>
        <dbReference type="ARBA" id="ARBA00004514"/>
    </source>
</evidence>
<evidence type="ECO:0000256" key="7">
    <source>
        <dbReference type="ARBA" id="ARBA00023163"/>
    </source>
</evidence>
<dbReference type="PANTHER" id="PTHR31671">
    <property type="entry name" value="DIABETES AND OBESITY REGULATED, ISOFORM G"/>
    <property type="match status" value="1"/>
</dbReference>
<keyword evidence="12" id="KW-0732">Signal</keyword>
<dbReference type="GO" id="GO:0045893">
    <property type="term" value="P:positive regulation of DNA-templated transcription"/>
    <property type="evidence" value="ECO:0007669"/>
    <property type="project" value="TreeGrafter"/>
</dbReference>
<keyword evidence="7" id="KW-0804">Transcription</keyword>
<reference evidence="13" key="1">
    <citation type="journal article" date="2023" name="Science">
        <title>Genome structures resolve the early diversification of teleost fishes.</title>
        <authorList>
            <person name="Parey E."/>
            <person name="Louis A."/>
            <person name="Montfort J."/>
            <person name="Bouchez O."/>
            <person name="Roques C."/>
            <person name="Iampietro C."/>
            <person name="Lluch J."/>
            <person name="Castinel A."/>
            <person name="Donnadieu C."/>
            <person name="Desvignes T."/>
            <person name="Floi Bucao C."/>
            <person name="Jouanno E."/>
            <person name="Wen M."/>
            <person name="Mejri S."/>
            <person name="Dirks R."/>
            <person name="Jansen H."/>
            <person name="Henkel C."/>
            <person name="Chen W.J."/>
            <person name="Zahm M."/>
            <person name="Cabau C."/>
            <person name="Klopp C."/>
            <person name="Thompson A.W."/>
            <person name="Robinson-Rechavi M."/>
            <person name="Braasch I."/>
            <person name="Lecointre G."/>
            <person name="Bobe J."/>
            <person name="Postlethwait J.H."/>
            <person name="Berthelot C."/>
            <person name="Roest Crollius H."/>
            <person name="Guiguen Y."/>
        </authorList>
    </citation>
    <scope>NUCLEOTIDE SEQUENCE</scope>
    <source>
        <strain evidence="13">Concon-B</strain>
    </source>
</reference>
<accession>A0A9Q1E365</accession>
<evidence type="ECO:0000256" key="8">
    <source>
        <dbReference type="ARBA" id="ARBA00023242"/>
    </source>
</evidence>
<dbReference type="GO" id="GO:0031410">
    <property type="term" value="C:cytoplasmic vesicle"/>
    <property type="evidence" value="ECO:0007669"/>
    <property type="project" value="UniProtKB-KW"/>
</dbReference>
<organism evidence="13 14">
    <name type="scientific">Conger conger</name>
    <name type="common">Conger eel</name>
    <name type="synonym">Muraena conger</name>
    <dbReference type="NCBI Taxonomy" id="82655"/>
    <lineage>
        <taxon>Eukaryota</taxon>
        <taxon>Metazoa</taxon>
        <taxon>Chordata</taxon>
        <taxon>Craniata</taxon>
        <taxon>Vertebrata</taxon>
        <taxon>Euteleostomi</taxon>
        <taxon>Actinopterygii</taxon>
        <taxon>Neopterygii</taxon>
        <taxon>Teleostei</taxon>
        <taxon>Anguilliformes</taxon>
        <taxon>Congridae</taxon>
        <taxon>Conger</taxon>
    </lineage>
</organism>
<feature type="signal peptide" evidence="12">
    <location>
        <begin position="1"/>
        <end position="20"/>
    </location>
</feature>
<proteinExistence type="predicted"/>
<dbReference type="PANTHER" id="PTHR31671:SF0">
    <property type="entry name" value="TUMOR PROTEIN P53-INDUCIBLE NUCLEAR PROTEIN 1"/>
    <property type="match status" value="1"/>
</dbReference>
<keyword evidence="6" id="KW-0010">Activator</keyword>
<keyword evidence="3" id="KW-0963">Cytoplasm</keyword>
<keyword evidence="8" id="KW-0539">Nucleus</keyword>
<keyword evidence="14" id="KW-1185">Reference proteome</keyword>
<evidence type="ECO:0000256" key="4">
    <source>
        <dbReference type="ARBA" id="ARBA00023006"/>
    </source>
</evidence>
<dbReference type="GO" id="GO:0005776">
    <property type="term" value="C:autophagosome"/>
    <property type="evidence" value="ECO:0007669"/>
    <property type="project" value="UniProtKB-SubCell"/>
</dbReference>
<comment type="subcellular location">
    <subcellularLocation>
        <location evidence="2">Cytoplasm</location>
        <location evidence="2">Cytosol</location>
    </subcellularLocation>
    <subcellularLocation>
        <location evidence="1">Cytoplasmic vesicle</location>
        <location evidence="1">Autophagosome</location>
    </subcellularLocation>
    <subcellularLocation>
        <location evidence="10">Nucleus</location>
        <location evidence="10">Nuclear body</location>
    </subcellularLocation>
</comment>
<gene>
    <name evidence="13" type="ORF">COCON_G00011180</name>
</gene>
<dbReference type="Proteomes" id="UP001152803">
    <property type="component" value="Unassembled WGS sequence"/>
</dbReference>
<evidence type="ECO:0000313" key="13">
    <source>
        <dbReference type="EMBL" id="KAJ8288459.1"/>
    </source>
</evidence>
<dbReference type="OrthoDB" id="10041339at2759"/>
<evidence type="ECO:0000256" key="1">
    <source>
        <dbReference type="ARBA" id="ARBA00004419"/>
    </source>
</evidence>